<dbReference type="PIRSF" id="PIRSF015921">
    <property type="entry name" value="FA_sphinglp_des"/>
    <property type="match status" value="1"/>
</dbReference>
<dbReference type="Proteomes" id="UP001363151">
    <property type="component" value="Unassembled WGS sequence"/>
</dbReference>
<evidence type="ECO:0000256" key="5">
    <source>
        <dbReference type="ARBA" id="ARBA00023002"/>
    </source>
</evidence>
<dbReference type="InterPro" id="IPR036400">
    <property type="entry name" value="Cyt_B5-like_heme/steroid_sf"/>
</dbReference>
<dbReference type="Pfam" id="PF00173">
    <property type="entry name" value="Cyt-b5"/>
    <property type="match status" value="1"/>
</dbReference>
<reference evidence="11 12" key="1">
    <citation type="submission" date="2024-03" db="EMBL/GenBank/DDBJ databases">
        <title>Aureococcus anophagefferens CCMP1851 and Kratosvirus quantuckense: Draft genome of a second virus-susceptible host strain in the model system.</title>
        <authorList>
            <person name="Chase E."/>
            <person name="Truchon A.R."/>
            <person name="Schepens W."/>
            <person name="Wilhelm S.W."/>
        </authorList>
    </citation>
    <scope>NUCLEOTIDE SEQUENCE [LARGE SCALE GENOMIC DNA]</scope>
    <source>
        <strain evidence="11 12">CCMP1851</strain>
    </source>
</reference>
<protein>
    <submittedName>
        <fullName evidence="11">Fatty acid desaturase</fullName>
    </submittedName>
</protein>
<feature type="transmembrane region" description="Helical" evidence="9">
    <location>
        <begin position="198"/>
        <end position="215"/>
    </location>
</feature>
<keyword evidence="5" id="KW-0560">Oxidoreductase</keyword>
<dbReference type="PROSITE" id="PS50255">
    <property type="entry name" value="CYTOCHROME_B5_2"/>
    <property type="match status" value="1"/>
</dbReference>
<dbReference type="CDD" id="cd03506">
    <property type="entry name" value="Delta6-FADS-like"/>
    <property type="match status" value="1"/>
</dbReference>
<keyword evidence="4 9" id="KW-1133">Transmembrane helix</keyword>
<keyword evidence="12" id="KW-1185">Reference proteome</keyword>
<evidence type="ECO:0000256" key="6">
    <source>
        <dbReference type="ARBA" id="ARBA00023098"/>
    </source>
</evidence>
<evidence type="ECO:0000313" key="11">
    <source>
        <dbReference type="EMBL" id="KAK7232060.1"/>
    </source>
</evidence>
<keyword evidence="3 9" id="KW-0812">Transmembrane</keyword>
<evidence type="ECO:0000256" key="2">
    <source>
        <dbReference type="ARBA" id="ARBA00009295"/>
    </source>
</evidence>
<dbReference type="InterPro" id="IPR001199">
    <property type="entry name" value="Cyt_B5-like_heme/steroid-bd"/>
</dbReference>
<keyword evidence="7 9" id="KW-0472">Membrane</keyword>
<dbReference type="PANTHER" id="PTHR19353:SF88">
    <property type="entry name" value="DELTA(5) FATTY ACID DESATURASE FAT-4"/>
    <property type="match status" value="1"/>
</dbReference>
<keyword evidence="6" id="KW-0443">Lipid metabolism</keyword>
<evidence type="ECO:0000256" key="3">
    <source>
        <dbReference type="ARBA" id="ARBA00022692"/>
    </source>
</evidence>
<dbReference type="InterPro" id="IPR005804">
    <property type="entry name" value="FA_desaturase_dom"/>
</dbReference>
<feature type="compositionally biased region" description="Basic residues" evidence="8">
    <location>
        <begin position="22"/>
        <end position="36"/>
    </location>
</feature>
<evidence type="ECO:0000259" key="10">
    <source>
        <dbReference type="PROSITE" id="PS50255"/>
    </source>
</evidence>
<feature type="region of interest" description="Disordered" evidence="8">
    <location>
        <begin position="21"/>
        <end position="50"/>
    </location>
</feature>
<comment type="caution">
    <text evidence="11">The sequence shown here is derived from an EMBL/GenBank/DDBJ whole genome shotgun (WGS) entry which is preliminary data.</text>
</comment>
<evidence type="ECO:0000256" key="4">
    <source>
        <dbReference type="ARBA" id="ARBA00022989"/>
    </source>
</evidence>
<evidence type="ECO:0000256" key="7">
    <source>
        <dbReference type="ARBA" id="ARBA00023136"/>
    </source>
</evidence>
<comment type="similarity">
    <text evidence="2">Belongs to the fatty acid desaturase type 1 family.</text>
</comment>
<comment type="subcellular location">
    <subcellularLocation>
        <location evidence="1">Membrane</location>
        <topology evidence="1">Multi-pass membrane protein</topology>
    </subcellularLocation>
</comment>
<evidence type="ECO:0000256" key="9">
    <source>
        <dbReference type="SAM" id="Phobius"/>
    </source>
</evidence>
<dbReference type="SUPFAM" id="SSF55856">
    <property type="entry name" value="Cytochrome b5-like heme/steroid binding domain"/>
    <property type="match status" value="1"/>
</dbReference>
<evidence type="ECO:0000256" key="1">
    <source>
        <dbReference type="ARBA" id="ARBA00004141"/>
    </source>
</evidence>
<dbReference type="EMBL" id="JBBJCI010000371">
    <property type="protein sequence ID" value="KAK7232060.1"/>
    <property type="molecule type" value="Genomic_DNA"/>
</dbReference>
<feature type="domain" description="Cytochrome b5 heme-binding" evidence="10">
    <location>
        <begin position="55"/>
        <end position="128"/>
    </location>
</feature>
<evidence type="ECO:0000256" key="8">
    <source>
        <dbReference type="SAM" id="MobiDB-lite"/>
    </source>
</evidence>
<accession>A0ABR1FJI8</accession>
<evidence type="ECO:0000313" key="12">
    <source>
        <dbReference type="Proteomes" id="UP001363151"/>
    </source>
</evidence>
<gene>
    <name evidence="11" type="ORF">SO694_00031267</name>
</gene>
<sequence>MRVSFVPGASEEIGTSVALNTPRRRQRAAHSHKNHYRSIMGKGGERPPQKDEMVASEFAWSEVTKHRSPEDGWLMINNKIYDVSGWHDHPGGDVIFTSAGDDATDTFALFHAAGTSKHLAPFLIGKLKEEDRKKWSDERPKGEEQLEFEKGYRRLRLEMKNQGLFKSNFLFYVYKMGSTFLLAVLAAFLVGAFSENTAAHFAVRTAGAVLLGIFFQQCGWLCHEVCHHQVFQDRTLGRFIGYVWGNLAQGFSVGWWMNKHNTHHSVPNVHGDHDGAQNGDPDIDTMPLLAWSRSMLKKATTPMAQWCVKHQAFTYFPLLSVARLSWLQQSIEYAFKPNKYSGRYIAGTDKLKPLPYENVERASLVAHYAWYFAIAFSCPSVFDAVWFVAVSNVSCGLSLALVFGLGHNGMAVYDAAHRPDYWKLQVTTTRNVKQDRFGFVHWFCGGLDYQVEHHLFPTVPRHNLAATNKLVQKFCKEYGVTYHETTIWDGTVEVLNHLQKIATELHEEFPAM</sequence>
<dbReference type="PANTHER" id="PTHR19353">
    <property type="entry name" value="FATTY ACID DESATURASE 2"/>
    <property type="match status" value="1"/>
</dbReference>
<feature type="transmembrane region" description="Helical" evidence="9">
    <location>
        <begin position="169"/>
        <end position="192"/>
    </location>
</feature>
<dbReference type="SMART" id="SM01117">
    <property type="entry name" value="Cyt-b5"/>
    <property type="match status" value="1"/>
</dbReference>
<dbReference type="InterPro" id="IPR012171">
    <property type="entry name" value="Fatty_acid_desaturase"/>
</dbReference>
<dbReference type="Pfam" id="PF00487">
    <property type="entry name" value="FA_desaturase"/>
    <property type="match status" value="1"/>
</dbReference>
<dbReference type="Gene3D" id="3.10.120.10">
    <property type="entry name" value="Cytochrome b5-like heme/steroid binding domain"/>
    <property type="match status" value="1"/>
</dbReference>
<organism evidence="11 12">
    <name type="scientific">Aureococcus anophagefferens</name>
    <name type="common">Harmful bloom alga</name>
    <dbReference type="NCBI Taxonomy" id="44056"/>
    <lineage>
        <taxon>Eukaryota</taxon>
        <taxon>Sar</taxon>
        <taxon>Stramenopiles</taxon>
        <taxon>Ochrophyta</taxon>
        <taxon>Pelagophyceae</taxon>
        <taxon>Pelagomonadales</taxon>
        <taxon>Pelagomonadaceae</taxon>
        <taxon>Aureococcus</taxon>
    </lineage>
</organism>
<name>A0ABR1FJI8_AURAN</name>
<proteinExistence type="inferred from homology"/>